<keyword evidence="6" id="KW-0274">FAD</keyword>
<dbReference type="KEGG" id="cmt:CCM_01706"/>
<dbReference type="Gene3D" id="3.50.50.60">
    <property type="entry name" value="FAD/NAD(P)-binding domain"/>
    <property type="match status" value="1"/>
</dbReference>
<dbReference type="InParanoid" id="G3J6L9"/>
<evidence type="ECO:0000256" key="2">
    <source>
        <dbReference type="ARBA" id="ARBA00004924"/>
    </source>
</evidence>
<evidence type="ECO:0000256" key="10">
    <source>
        <dbReference type="ARBA" id="ARBA00049248"/>
    </source>
</evidence>
<dbReference type="InterPro" id="IPR036188">
    <property type="entry name" value="FAD/NAD-bd_sf"/>
</dbReference>
<evidence type="ECO:0000313" key="13">
    <source>
        <dbReference type="Proteomes" id="UP000001610"/>
    </source>
</evidence>
<dbReference type="PANTHER" id="PTHR42802">
    <property type="entry name" value="MONOOXYGENASE"/>
    <property type="match status" value="1"/>
</dbReference>
<feature type="region of interest" description="Disordered" evidence="11">
    <location>
        <begin position="1"/>
        <end position="29"/>
    </location>
</feature>
<comment type="catalytic activity">
    <reaction evidence="9">
        <text>L-ornithine + NADPH + O2 = N(5)-hydroxy-L-ornithine + NADP(+) + H2O</text>
        <dbReference type="Rhea" id="RHEA:41508"/>
        <dbReference type="ChEBI" id="CHEBI:15377"/>
        <dbReference type="ChEBI" id="CHEBI:15379"/>
        <dbReference type="ChEBI" id="CHEBI:46911"/>
        <dbReference type="ChEBI" id="CHEBI:57783"/>
        <dbReference type="ChEBI" id="CHEBI:58349"/>
        <dbReference type="ChEBI" id="CHEBI:78275"/>
        <dbReference type="EC" id="1.14.13.196"/>
    </reaction>
</comment>
<dbReference type="AlphaFoldDB" id="G3J6L9"/>
<comment type="pathway">
    <text evidence="2">Siderophore biosynthesis.</text>
</comment>
<dbReference type="eggNOG" id="KOG1399">
    <property type="taxonomic scope" value="Eukaryota"/>
</dbReference>
<dbReference type="SUPFAM" id="SSF51905">
    <property type="entry name" value="FAD/NAD(P)-binding domain"/>
    <property type="match status" value="2"/>
</dbReference>
<evidence type="ECO:0000256" key="3">
    <source>
        <dbReference type="ARBA" id="ARBA00007588"/>
    </source>
</evidence>
<dbReference type="GeneID" id="18163736"/>
<evidence type="ECO:0000256" key="6">
    <source>
        <dbReference type="ARBA" id="ARBA00022827"/>
    </source>
</evidence>
<protein>
    <recommendedName>
        <fullName evidence="4">L-ornithine N(5)-monooxygenase [NAD(P)H]</fullName>
        <ecNumber evidence="4">1.14.13.196</ecNumber>
    </recommendedName>
</protein>
<dbReference type="HOGENOM" id="CLU_356383_0_0_1"/>
<comment type="similarity">
    <text evidence="3">Belongs to the lysine N(6)-hydroxylase/L-ornithine N(5)-oxygenase family.</text>
</comment>
<evidence type="ECO:0000256" key="7">
    <source>
        <dbReference type="ARBA" id="ARBA00022857"/>
    </source>
</evidence>
<dbReference type="Proteomes" id="UP000001610">
    <property type="component" value="Unassembled WGS sequence"/>
</dbReference>
<dbReference type="PRINTS" id="PR00368">
    <property type="entry name" value="FADPNR"/>
</dbReference>
<dbReference type="Pfam" id="PF13434">
    <property type="entry name" value="Lys_Orn_oxgnase"/>
    <property type="match status" value="1"/>
</dbReference>
<dbReference type="VEuPathDB" id="FungiDB:CCM_01706"/>
<dbReference type="EMBL" id="JH126399">
    <property type="protein sequence ID" value="EGX97047.1"/>
    <property type="molecule type" value="Genomic_DNA"/>
</dbReference>
<feature type="compositionally biased region" description="Low complexity" evidence="11">
    <location>
        <begin position="10"/>
        <end position="22"/>
    </location>
</feature>
<reference evidence="12 13" key="1">
    <citation type="journal article" date="2011" name="Genome Biol.">
        <title>Genome sequence of the insect pathogenic fungus Cordyceps militaris, a valued traditional Chinese medicine.</title>
        <authorList>
            <person name="Zheng P."/>
            <person name="Xia Y."/>
            <person name="Xiao G."/>
            <person name="Xiong C."/>
            <person name="Hu X."/>
            <person name="Zhang S."/>
            <person name="Zheng H."/>
            <person name="Huang Y."/>
            <person name="Zhou Y."/>
            <person name="Wang S."/>
            <person name="Zhao G.P."/>
            <person name="Liu X."/>
            <person name="St Leger R.J."/>
            <person name="Wang C."/>
        </authorList>
    </citation>
    <scope>NUCLEOTIDE SEQUENCE [LARGE SCALE GENOMIC DNA]</scope>
    <source>
        <strain evidence="12 13">CM01</strain>
    </source>
</reference>
<name>G3J6L9_CORMM</name>
<organism evidence="12 13">
    <name type="scientific">Cordyceps militaris (strain CM01)</name>
    <name type="common">Caterpillar fungus</name>
    <dbReference type="NCBI Taxonomy" id="983644"/>
    <lineage>
        <taxon>Eukaryota</taxon>
        <taxon>Fungi</taxon>
        <taxon>Dikarya</taxon>
        <taxon>Ascomycota</taxon>
        <taxon>Pezizomycotina</taxon>
        <taxon>Sordariomycetes</taxon>
        <taxon>Hypocreomycetidae</taxon>
        <taxon>Hypocreales</taxon>
        <taxon>Cordycipitaceae</taxon>
        <taxon>Cordyceps</taxon>
    </lineage>
</organism>
<sequence>MSPHRETSGDESTTTTSTTTGTHQNGTNGAAAPELVAAVPTNGKATAPESLAVTNGVNSRVQPVQRSSHLVAADLDAEYDLVCVGFGPASLSVAVALHDSLDAGKKLRPDGSAPKVLFLEKQTRFAWHAGMLLPGAKMQISFVKDLATLRDPRSHFTFLNYLHQHDRLVDFTNLGTFLPARIEYEDYMRWCSSHFEHLVQYDHEVVSVTPSVKKADAVKLFTVEARNNTTGQIQTFRGRNVLLATGGKPSFPKSFPVKHPRILHSSQYAYMVPKILTDKDAAYKVVVVGAGQSAAEIFHNIQNLYPNSSTQLVMRQEFLKPSDDSPFVNSIFNPEYIDSLFPKSAKGRSEFLVDARATNYGVVRLELIEELFERMYSQKRVLGPDERKWPHRIMGCRQISNIEPNGERLEVKIHSLADGVVNSDDEEILSADLIIAATGYQRNAHIDMLKSTWDMLPKAVPGTAMFNKGVTGWNVDTEQGERKLAVGRDYRVKYKPGAVAADAGVWLQGCCEGTHGLSDTLLSVLATRSGEIVQSIFGSEQLFFVMLYWLVAVLARFVVKFEARLEIGWVARESFGVDELLAKVSSKSEARVRMPECMWFVLLSEPRQTPQRSAVKRTWCERLAAVYRWLDIQADVEGDHRSEYGNVAAAWLEKREQAERRLVGRAGTPRPAIRNQISPVVPCDAAGQSRAEDAERASIVPLSRVVADDAVSAAGIFLLLVPHQIEGGGTESILEARLYGTSRLNLPTWPTRTCLELSVLFRDMALHQDSLNWAASCHADATKHVPA</sequence>
<keyword evidence="13" id="KW-1185">Reference proteome</keyword>
<evidence type="ECO:0000256" key="8">
    <source>
        <dbReference type="ARBA" id="ARBA00023002"/>
    </source>
</evidence>
<dbReference type="GO" id="GO:0016491">
    <property type="term" value="F:oxidoreductase activity"/>
    <property type="evidence" value="ECO:0007669"/>
    <property type="project" value="UniProtKB-KW"/>
</dbReference>
<dbReference type="PANTHER" id="PTHR42802:SF1">
    <property type="entry name" value="L-ORNITHINE N(5)-MONOOXYGENASE"/>
    <property type="match status" value="1"/>
</dbReference>
<evidence type="ECO:0000256" key="11">
    <source>
        <dbReference type="SAM" id="MobiDB-lite"/>
    </source>
</evidence>
<keyword evidence="8" id="KW-0560">Oxidoreductase</keyword>
<keyword evidence="7" id="KW-0521">NADP</keyword>
<keyword evidence="5" id="KW-0285">Flavoprotein</keyword>
<dbReference type="RefSeq" id="XP_006666924.1">
    <property type="nucleotide sequence ID" value="XM_006666861.1"/>
</dbReference>
<comment type="cofactor">
    <cofactor evidence="1">
        <name>FAD</name>
        <dbReference type="ChEBI" id="CHEBI:57692"/>
    </cofactor>
</comment>
<proteinExistence type="inferred from homology"/>
<evidence type="ECO:0000256" key="4">
    <source>
        <dbReference type="ARBA" id="ARBA00012881"/>
    </source>
</evidence>
<dbReference type="OrthoDB" id="3519933at2759"/>
<gene>
    <name evidence="12" type="ORF">CCM_01706</name>
</gene>
<evidence type="ECO:0000256" key="9">
    <source>
        <dbReference type="ARBA" id="ARBA00047598"/>
    </source>
</evidence>
<dbReference type="GO" id="GO:0006879">
    <property type="term" value="P:intracellular iron ion homeostasis"/>
    <property type="evidence" value="ECO:0007669"/>
    <property type="project" value="TreeGrafter"/>
</dbReference>
<accession>G3J6L9</accession>
<evidence type="ECO:0000256" key="5">
    <source>
        <dbReference type="ARBA" id="ARBA00022630"/>
    </source>
</evidence>
<comment type="catalytic activity">
    <reaction evidence="10">
        <text>L-ornithine + NADH + O2 = N(5)-hydroxy-L-ornithine + NAD(+) + H2O</text>
        <dbReference type="Rhea" id="RHEA:41512"/>
        <dbReference type="ChEBI" id="CHEBI:15377"/>
        <dbReference type="ChEBI" id="CHEBI:15379"/>
        <dbReference type="ChEBI" id="CHEBI:46911"/>
        <dbReference type="ChEBI" id="CHEBI:57540"/>
        <dbReference type="ChEBI" id="CHEBI:57945"/>
        <dbReference type="ChEBI" id="CHEBI:78275"/>
        <dbReference type="EC" id="1.14.13.196"/>
    </reaction>
</comment>
<dbReference type="EC" id="1.14.13.196" evidence="4"/>
<dbReference type="InterPro" id="IPR025700">
    <property type="entry name" value="Lys/Orn_oxygenase"/>
</dbReference>
<evidence type="ECO:0000313" key="12">
    <source>
        <dbReference type="EMBL" id="EGX97047.1"/>
    </source>
</evidence>
<evidence type="ECO:0000256" key="1">
    <source>
        <dbReference type="ARBA" id="ARBA00001974"/>
    </source>
</evidence>
<dbReference type="STRING" id="983644.G3J6L9"/>